<protein>
    <submittedName>
        <fullName evidence="3">Uncharacterized protein</fullName>
    </submittedName>
</protein>
<reference evidence="3" key="1">
    <citation type="submission" date="2022-07" db="EMBL/GenBank/DDBJ databases">
        <title>Genome Sequence of Physisporinus lineatus.</title>
        <authorList>
            <person name="Buettner E."/>
        </authorList>
    </citation>
    <scope>NUCLEOTIDE SEQUENCE</scope>
    <source>
        <strain evidence="3">VT162</strain>
    </source>
</reference>
<keyword evidence="2" id="KW-0812">Transmembrane</keyword>
<name>A0AAD5UVG8_9APHY</name>
<dbReference type="AlphaFoldDB" id="A0AAD5UVG8"/>
<proteinExistence type="predicted"/>
<evidence type="ECO:0000256" key="2">
    <source>
        <dbReference type="SAM" id="Phobius"/>
    </source>
</evidence>
<comment type="caution">
    <text evidence="3">The sequence shown here is derived from an EMBL/GenBank/DDBJ whole genome shotgun (WGS) entry which is preliminary data.</text>
</comment>
<evidence type="ECO:0000313" key="3">
    <source>
        <dbReference type="EMBL" id="KAJ3478912.1"/>
    </source>
</evidence>
<sequence>MSSNTDRVAEVDKSLVEPLLPGIPTGTIESASDAELESLIAARRGPLARFIARCRRAQESTRKSKSKKILLVSLLVLFVILIVVVIVVVVVVTKAKRRRRVSWWPQPQPQEACHQWPIWTTLDEYPVPGPAPRLPYVANTSFNFSRFDDSLYFIDGSLNTFGPKVHGAISFMTDADIPEDKIKVDIIASYESREQFYSLGVCAVQRTFMRRATGIKLAPQWYTGNKRAYFHINVKFPRAKEGSNSPLYFNDVESRLPSFIHRVGDLQHTAQFHSFDISTVSTPILVESLAANKITLRTSNANIKGYFNVTDELSLNTDGDITVSGTMESDGLSECRTSIHSGGLLEANFNLSSTNVERDRGVFSIATSTFGGPTDVVVSSAPIDHILRFSAMSYHGPLRIALPTTYEGPFSLTSSEGSPVLKYDPDPVDPTGRGRNRTVQYSKIGPRPGNGRVFWGSRNRHGSTNLYASNLVANTEGPLTLELL</sequence>
<evidence type="ECO:0000313" key="4">
    <source>
        <dbReference type="Proteomes" id="UP001212997"/>
    </source>
</evidence>
<feature type="region of interest" description="Disordered" evidence="1">
    <location>
        <begin position="413"/>
        <end position="435"/>
    </location>
</feature>
<keyword evidence="4" id="KW-1185">Reference proteome</keyword>
<keyword evidence="2" id="KW-0472">Membrane</keyword>
<dbReference type="Proteomes" id="UP001212997">
    <property type="component" value="Unassembled WGS sequence"/>
</dbReference>
<keyword evidence="2" id="KW-1133">Transmembrane helix</keyword>
<feature type="transmembrane region" description="Helical" evidence="2">
    <location>
        <begin position="69"/>
        <end position="92"/>
    </location>
</feature>
<gene>
    <name evidence="3" type="ORF">NLI96_g9415</name>
</gene>
<dbReference type="EMBL" id="JANAWD010000474">
    <property type="protein sequence ID" value="KAJ3478912.1"/>
    <property type="molecule type" value="Genomic_DNA"/>
</dbReference>
<organism evidence="3 4">
    <name type="scientific">Meripilus lineatus</name>
    <dbReference type="NCBI Taxonomy" id="2056292"/>
    <lineage>
        <taxon>Eukaryota</taxon>
        <taxon>Fungi</taxon>
        <taxon>Dikarya</taxon>
        <taxon>Basidiomycota</taxon>
        <taxon>Agaricomycotina</taxon>
        <taxon>Agaricomycetes</taxon>
        <taxon>Polyporales</taxon>
        <taxon>Meripilaceae</taxon>
        <taxon>Meripilus</taxon>
    </lineage>
</organism>
<evidence type="ECO:0000256" key="1">
    <source>
        <dbReference type="SAM" id="MobiDB-lite"/>
    </source>
</evidence>
<accession>A0AAD5UVG8</accession>